<name>A0AAJ2F048_ACIDE</name>
<dbReference type="AlphaFoldDB" id="A0AAJ2F048"/>
<keyword evidence="1" id="KW-0479">Metal-binding</keyword>
<dbReference type="InterPro" id="IPR005000">
    <property type="entry name" value="Aldolase/citrate-lyase_domain"/>
</dbReference>
<keyword evidence="5" id="KW-1185">Reference proteome</keyword>
<evidence type="ECO:0000313" key="4">
    <source>
        <dbReference type="EMBL" id="MDR6836907.1"/>
    </source>
</evidence>
<evidence type="ECO:0000256" key="1">
    <source>
        <dbReference type="ARBA" id="ARBA00022723"/>
    </source>
</evidence>
<accession>A0AAJ2F048</accession>
<sequence>MMDFLQITNDPDMARRCDALPGMRLFVDLEVHGKAARQAGRNTFISTHQPQDVGRVKAELRRSQLMVRVNPLHEGTAAELDTVLKQGADSVMLPMFQTPGELRAFSRIVAGRVPVVALLETADALHSLDAWVDTPGLSEVFVGLNDLHLSLGCGFMFEPLAQGLLDRVSERVRSQGLRFGFGGIARLNEGLVPGRDVLAEHVRLGSAAVILSRTFHHPSEQNAAAHGFDDEVAALRQAERDLSKRTSQQVESDRSRIRGLIESVAASMVRRSAEGMA</sequence>
<evidence type="ECO:0000313" key="3">
    <source>
        <dbReference type="EMBL" id="MDR6766155.1"/>
    </source>
</evidence>
<dbReference type="SUPFAM" id="SSF51621">
    <property type="entry name" value="Phosphoenolpyruvate/pyruvate domain"/>
    <property type="match status" value="1"/>
</dbReference>
<dbReference type="GO" id="GO:0003824">
    <property type="term" value="F:catalytic activity"/>
    <property type="evidence" value="ECO:0007669"/>
    <property type="project" value="InterPro"/>
</dbReference>
<dbReference type="InterPro" id="IPR015813">
    <property type="entry name" value="Pyrv/PenolPyrv_kinase-like_dom"/>
</dbReference>
<dbReference type="EMBL" id="JAVDTS010000002">
    <property type="protein sequence ID" value="MDR6836907.1"/>
    <property type="molecule type" value="Genomic_DNA"/>
</dbReference>
<organism evidence="3 6">
    <name type="scientific">Acidovorax delafieldii</name>
    <name type="common">Pseudomonas delafieldii</name>
    <dbReference type="NCBI Taxonomy" id="47920"/>
    <lineage>
        <taxon>Bacteria</taxon>
        <taxon>Pseudomonadati</taxon>
        <taxon>Pseudomonadota</taxon>
        <taxon>Betaproteobacteria</taxon>
        <taxon>Burkholderiales</taxon>
        <taxon>Comamonadaceae</taxon>
        <taxon>Acidovorax</taxon>
    </lineage>
</organism>
<dbReference type="RefSeq" id="WP_209817168.1">
    <property type="nucleotide sequence ID" value="NZ_JAVDTL010000002.1"/>
</dbReference>
<evidence type="ECO:0000313" key="6">
    <source>
        <dbReference type="Proteomes" id="UP001253458"/>
    </source>
</evidence>
<feature type="domain" description="HpcH/HpaI aldolase/citrate lyase" evidence="2">
    <location>
        <begin position="9"/>
        <end position="152"/>
    </location>
</feature>
<comment type="caution">
    <text evidence="3">The sequence shown here is derived from an EMBL/GenBank/DDBJ whole genome shotgun (WGS) entry which is preliminary data.</text>
</comment>
<dbReference type="Proteomes" id="UP001249076">
    <property type="component" value="Unassembled WGS sequence"/>
</dbReference>
<evidence type="ECO:0000259" key="2">
    <source>
        <dbReference type="Pfam" id="PF03328"/>
    </source>
</evidence>
<dbReference type="Gene3D" id="3.20.20.60">
    <property type="entry name" value="Phosphoenolpyruvate-binding domains"/>
    <property type="match status" value="2"/>
</dbReference>
<dbReference type="Pfam" id="PF03328">
    <property type="entry name" value="HpcH_HpaI"/>
    <property type="match status" value="1"/>
</dbReference>
<dbReference type="EMBL" id="JAVDTL010000002">
    <property type="protein sequence ID" value="MDR6766155.1"/>
    <property type="molecule type" value="Genomic_DNA"/>
</dbReference>
<protein>
    <recommendedName>
        <fullName evidence="2">HpcH/HpaI aldolase/citrate lyase domain-containing protein</fullName>
    </recommendedName>
</protein>
<dbReference type="GO" id="GO:0046872">
    <property type="term" value="F:metal ion binding"/>
    <property type="evidence" value="ECO:0007669"/>
    <property type="project" value="UniProtKB-KW"/>
</dbReference>
<reference evidence="3 5" key="1">
    <citation type="submission" date="2023-07" db="EMBL/GenBank/DDBJ databases">
        <title>Sorghum-associated microbial communities from plants grown in Nebraska, USA.</title>
        <authorList>
            <person name="Schachtman D."/>
        </authorList>
    </citation>
    <scope>NUCLEOTIDE SEQUENCE</scope>
    <source>
        <strain evidence="4 5">BE105</strain>
        <strain evidence="3">BE69</strain>
    </source>
</reference>
<dbReference type="InterPro" id="IPR040442">
    <property type="entry name" value="Pyrv_kinase-like_dom_sf"/>
</dbReference>
<dbReference type="Proteomes" id="UP001253458">
    <property type="component" value="Unassembled WGS sequence"/>
</dbReference>
<gene>
    <name evidence="3" type="ORF">J2W88_001420</name>
    <name evidence="4" type="ORF">J2W93_001735</name>
</gene>
<proteinExistence type="predicted"/>
<evidence type="ECO:0000313" key="5">
    <source>
        <dbReference type="Proteomes" id="UP001249076"/>
    </source>
</evidence>